<dbReference type="FunFam" id="3.40.50.12780:FF:000012">
    <property type="entry name" value="Non-ribosomal peptide synthetase"/>
    <property type="match status" value="3"/>
</dbReference>
<organism evidence="6 7">
    <name type="scientific">Pectobacterium brasiliense</name>
    <dbReference type="NCBI Taxonomy" id="180957"/>
    <lineage>
        <taxon>Bacteria</taxon>
        <taxon>Pseudomonadati</taxon>
        <taxon>Pseudomonadota</taxon>
        <taxon>Gammaproteobacteria</taxon>
        <taxon>Enterobacterales</taxon>
        <taxon>Pectobacteriaceae</taxon>
        <taxon>Pectobacterium</taxon>
    </lineage>
</organism>
<dbReference type="PROSITE" id="PS00455">
    <property type="entry name" value="AMP_BINDING"/>
    <property type="match status" value="3"/>
</dbReference>
<dbReference type="SMART" id="SM00824">
    <property type="entry name" value="PKS_TE"/>
    <property type="match status" value="1"/>
</dbReference>
<dbReference type="PROSITE" id="PS00012">
    <property type="entry name" value="PHOSPHOPANTETHEINE"/>
    <property type="match status" value="1"/>
</dbReference>
<evidence type="ECO:0000256" key="2">
    <source>
        <dbReference type="ARBA" id="ARBA00006432"/>
    </source>
</evidence>
<dbReference type="SUPFAM" id="SSF53474">
    <property type="entry name" value="alpha/beta-Hydrolases"/>
    <property type="match status" value="2"/>
</dbReference>
<dbReference type="InterPro" id="IPR010071">
    <property type="entry name" value="AA_adenyl_dom"/>
</dbReference>
<evidence type="ECO:0000256" key="1">
    <source>
        <dbReference type="ARBA" id="ARBA00001957"/>
    </source>
</evidence>
<dbReference type="Pfam" id="PF00668">
    <property type="entry name" value="Condensation"/>
    <property type="match status" value="3"/>
</dbReference>
<feature type="domain" description="Carrier" evidence="5">
    <location>
        <begin position="848"/>
        <end position="922"/>
    </location>
</feature>
<dbReference type="InterPro" id="IPR029058">
    <property type="entry name" value="AB_hydrolase_fold"/>
</dbReference>
<dbReference type="Gene3D" id="3.30.559.30">
    <property type="entry name" value="Nonribosomal peptide synthetase, condensation domain"/>
    <property type="match status" value="3"/>
</dbReference>
<reference evidence="6 7" key="1">
    <citation type="submission" date="2014-08" db="EMBL/GenBank/DDBJ databases">
        <title>Genome sequences of NCPPB Pectobacterium isolates.</title>
        <authorList>
            <person name="Glover R.H."/>
            <person name="Sapp M."/>
            <person name="Elphinstone J."/>
        </authorList>
    </citation>
    <scope>NUCLEOTIDE SEQUENCE [LARGE SCALE GENOMIC DNA]</scope>
    <source>
        <strain evidence="6 7">LMG 21372</strain>
    </source>
</reference>
<comment type="similarity">
    <text evidence="2">Belongs to the ATP-dependent AMP-binding enzyme family.</text>
</comment>
<dbReference type="Gene3D" id="3.40.50.980">
    <property type="match status" value="6"/>
</dbReference>
<dbReference type="FunFam" id="3.30.559.10:FF:000012">
    <property type="entry name" value="Non-ribosomal peptide synthetase"/>
    <property type="match status" value="1"/>
</dbReference>
<dbReference type="Gene3D" id="3.30.559.10">
    <property type="entry name" value="Chloramphenicol acetyltransferase-like domain"/>
    <property type="match status" value="3"/>
</dbReference>
<dbReference type="GO" id="GO:0003824">
    <property type="term" value="F:catalytic activity"/>
    <property type="evidence" value="ECO:0007669"/>
    <property type="project" value="InterPro"/>
</dbReference>
<dbReference type="SUPFAM" id="SSF47336">
    <property type="entry name" value="ACP-like"/>
    <property type="match status" value="3"/>
</dbReference>
<dbReference type="NCBIfam" id="TIGR01733">
    <property type="entry name" value="AA-adenyl-dom"/>
    <property type="match status" value="3"/>
</dbReference>
<keyword evidence="4" id="KW-0597">Phosphoprotein</keyword>
<dbReference type="InterPro" id="IPR000873">
    <property type="entry name" value="AMP-dep_synth/lig_dom"/>
</dbReference>
<protein>
    <recommendedName>
        <fullName evidence="5">Carrier domain-containing protein</fullName>
    </recommendedName>
</protein>
<feature type="domain" description="Carrier" evidence="5">
    <location>
        <begin position="1927"/>
        <end position="2002"/>
    </location>
</feature>
<evidence type="ECO:0000256" key="3">
    <source>
        <dbReference type="ARBA" id="ARBA00022450"/>
    </source>
</evidence>
<dbReference type="CDD" id="cd19531">
    <property type="entry name" value="LCL_NRPS-like"/>
    <property type="match status" value="1"/>
</dbReference>
<dbReference type="Gene3D" id="3.40.50.1820">
    <property type="entry name" value="alpha/beta hydrolase"/>
    <property type="match status" value="2"/>
</dbReference>
<dbReference type="SMART" id="SM00823">
    <property type="entry name" value="PKS_PP"/>
    <property type="match status" value="3"/>
</dbReference>
<dbReference type="InterPro" id="IPR020806">
    <property type="entry name" value="PKS_PP-bd"/>
</dbReference>
<dbReference type="InterPro" id="IPR001031">
    <property type="entry name" value="Thioesterase"/>
</dbReference>
<dbReference type="SUPFAM" id="SSF56801">
    <property type="entry name" value="Acetyl-CoA synthetase-like"/>
    <property type="match status" value="3"/>
</dbReference>
<dbReference type="CDD" id="cd19544">
    <property type="entry name" value="E-C_NRPS"/>
    <property type="match status" value="1"/>
</dbReference>
<dbReference type="Proteomes" id="UP000029435">
    <property type="component" value="Unassembled WGS sequence"/>
</dbReference>
<accession>A0A0M2F506</accession>
<feature type="domain" description="Carrier" evidence="5">
    <location>
        <begin position="2986"/>
        <end position="3060"/>
    </location>
</feature>
<dbReference type="EMBL" id="JQOD01000001">
    <property type="protein sequence ID" value="KGA35410.1"/>
    <property type="molecule type" value="Genomic_DNA"/>
</dbReference>
<dbReference type="PANTHER" id="PTHR45527:SF1">
    <property type="entry name" value="FATTY ACID SYNTHASE"/>
    <property type="match status" value="1"/>
</dbReference>
<dbReference type="GO" id="GO:0044550">
    <property type="term" value="P:secondary metabolite biosynthetic process"/>
    <property type="evidence" value="ECO:0007669"/>
    <property type="project" value="UniProtKB-ARBA"/>
</dbReference>
<dbReference type="InterPro" id="IPR020802">
    <property type="entry name" value="TesA-like"/>
</dbReference>
<dbReference type="Pfam" id="PF00501">
    <property type="entry name" value="AMP-binding"/>
    <property type="match status" value="3"/>
</dbReference>
<name>A0A0M2F506_9GAMM</name>
<keyword evidence="3" id="KW-0596">Phosphopantetheine</keyword>
<dbReference type="InterPro" id="IPR023213">
    <property type="entry name" value="CAT-like_dom_sf"/>
</dbReference>
<dbReference type="InterPro" id="IPR025110">
    <property type="entry name" value="AMP-bd_C"/>
</dbReference>
<dbReference type="GO" id="GO:0031177">
    <property type="term" value="F:phosphopantetheine binding"/>
    <property type="evidence" value="ECO:0007669"/>
    <property type="project" value="InterPro"/>
</dbReference>
<dbReference type="CDD" id="cd17646">
    <property type="entry name" value="A_NRPS_AB3403-like"/>
    <property type="match status" value="1"/>
</dbReference>
<gene>
    <name evidence="6" type="ORF">KU74_02760</name>
</gene>
<dbReference type="SUPFAM" id="SSF52777">
    <property type="entry name" value="CoA-dependent acyltransferases"/>
    <property type="match status" value="6"/>
</dbReference>
<dbReference type="Gene3D" id="3.30.300.30">
    <property type="match status" value="3"/>
</dbReference>
<dbReference type="FunFam" id="3.30.300.30:FF:000010">
    <property type="entry name" value="Enterobactin synthetase component F"/>
    <property type="match status" value="3"/>
</dbReference>
<dbReference type="GO" id="GO:0043041">
    <property type="term" value="P:amino acid activation for nonribosomal peptide biosynthetic process"/>
    <property type="evidence" value="ECO:0007669"/>
    <property type="project" value="TreeGrafter"/>
</dbReference>
<dbReference type="Pfam" id="PF00550">
    <property type="entry name" value="PP-binding"/>
    <property type="match status" value="3"/>
</dbReference>
<evidence type="ECO:0000256" key="4">
    <source>
        <dbReference type="ARBA" id="ARBA00022553"/>
    </source>
</evidence>
<comment type="caution">
    <text evidence="6">The sequence shown here is derived from an EMBL/GenBank/DDBJ whole genome shotgun (WGS) entry which is preliminary data.</text>
</comment>
<dbReference type="STRING" id="180957.B5S52_14700"/>
<proteinExistence type="inferred from homology"/>
<dbReference type="InterPro" id="IPR036736">
    <property type="entry name" value="ACP-like_sf"/>
</dbReference>
<dbReference type="PANTHER" id="PTHR45527">
    <property type="entry name" value="NONRIBOSOMAL PEPTIDE SYNTHETASE"/>
    <property type="match status" value="1"/>
</dbReference>
<evidence type="ECO:0000313" key="7">
    <source>
        <dbReference type="Proteomes" id="UP000029435"/>
    </source>
</evidence>
<dbReference type="FunFam" id="2.30.38.10:FF:000001">
    <property type="entry name" value="Non-ribosomal peptide synthetase PvdI"/>
    <property type="match status" value="3"/>
</dbReference>
<dbReference type="FunFam" id="3.40.50.980:FF:000001">
    <property type="entry name" value="Non-ribosomal peptide synthetase"/>
    <property type="match status" value="3"/>
</dbReference>
<dbReference type="FunFam" id="3.40.50.980:FF:000002">
    <property type="entry name" value="Enterobactin synthetase component F"/>
    <property type="match status" value="1"/>
</dbReference>
<dbReference type="FunFam" id="1.10.1200.10:FF:000005">
    <property type="entry name" value="Nonribosomal peptide synthetase 1"/>
    <property type="match status" value="3"/>
</dbReference>
<dbReference type="InterPro" id="IPR001242">
    <property type="entry name" value="Condensation_dom"/>
</dbReference>
<dbReference type="Gene3D" id="2.30.38.10">
    <property type="entry name" value="Luciferase, Domain 3"/>
    <property type="match status" value="3"/>
</dbReference>
<dbReference type="Pfam" id="PF00975">
    <property type="entry name" value="Thioesterase"/>
    <property type="match status" value="2"/>
</dbReference>
<dbReference type="InterPro" id="IPR020845">
    <property type="entry name" value="AMP-binding_CS"/>
</dbReference>
<dbReference type="PROSITE" id="PS50075">
    <property type="entry name" value="CARRIER"/>
    <property type="match status" value="3"/>
</dbReference>
<sequence>MRVSDTHRYWQFCCHHLIADGWSLKLLVNELVATYNQLKNSDDNAGEVAPSYLDYIAEDLIYLDSRHYQSDLKFWLDRYKTLPPALIPVSSQNQELTNELPPPHLWQLKNEYFHKIENIAAEHGLSVLHFMYAILACYFSRTTETEDIVIGIPIHNRRNAKQKNTIGMFSSVIPIGVSIKKEDSFLDIMRNVAAELRRCYKHQRLPITEINQNTRIRQKTGRAQLFDITLSLEWFEFNVHMEGTETTFQTPHRATQFPLAISIYQYNFEDKNNPVTVEFNFDTRYLSRKDVMDIQSRLALLVDAAITSLDITVEHAPILPPTERQQVVVDFNATDADFPQHTLIHERFEQQVELTPATTAVVFEEQSLSYAELNRRANQLAHRLLTLGIKPDDRVALCVERGLEMVVGLMGILKSGAAYVPLDPTYPAERLAYMIDDAKPVALLTQSDKVIQTEDIPVIMLDTDSFDTYATSNPNAKALGVTSRHLAYVIYTSGSTGKPKGVMVTHRNVLNLASGLKTLLAFEHSNRIALNASIVFDASVQNWIQILSGHTLVIVPDAIRTDARQLWRYFSHHAVDLFDCTPVQLQWLLDADLGTDPDYQPAQVLIGGDAITSTIWSRLQKIPDTRFINVYGPTECTVDATACLIDASQPTPTIGRPLTNTKVYILDTQGQPVPIGVTGEIYIGGAGVARGYLNRPDLTAERFITNPFVDEQEARLYKTGDLGRWRHDGSIAYLGRNDFQVKLRGFRLELGEIETLLMQCPGIEEAVVIVRKDIPGDTRLVAYFQAQPDTQPTPADLRLQLSQRLAEYMIPSAFVALDAFPLTPNGKLDRKALPEPDQSAMVTRHYEAPQGEMETMLASIWQTLLGIDHVSRYDHFFELGGQSLMVVSLIEQLRNQGKTLDVRSAFSAPVLYEMARAIQNHQDDTALVIPPNLIRQNCTTITPDQLPLIALSQFEIDSITSTVPGGVTNVQDIYPLAPLQEGIFFHRLYQQTGDIYQLDIVVAFDTRERLDVFLNTLQKVIDRHDILRTAICWQGLSQPVQVVWRHAPLPVNTFEPESSENIAAQLQTYISPQMHSLDLNQAPLLAADIVYDPSRSEWLMALRVHHLVSDHMTLDLIIEEVRLILWGKTDELSPPQPYRNFIAHVLSIPNAVHEQYFRSRLADVDTPTIPFGLAQVQDYDGEMAEATLSLDHNLVDAIHHHARQLSVSPGVLFHVAWAQVLAQISDSSDVIFGSVLLGRLQGFTGADRVMGMFVNTLPLRIPLNNRSVLDIINSTNNELLSLLEHEQAPLALAQRCSSVAPPIPLFSTLLNYRRTQANTAATTWEGMTLLAESRRTTYPFNFSVDDQGDSIEILSQTIADVDPARIARYLETALRGLVDALESDPQRPILSVSILPEEERQRLLVDFNATDVELPQTLIHQLFEQQVAQTPDATAVVFEAQWLSYAELNRRANRLAHHLLSLGVKPDDRIALCLERSPDMVIGLLGILKAGAAYVPMDPAYPAERLAYMLDDAAPVVLLTHSSLRDAFRHSLPVVMLDNAALFDACPETNPRVQGLNANHLAYIIYTSGSTGKPKGVMVEHRGLSNYLLWARGYYATAGTLDSIVSSPVAFDATVTSLYLPLLCGGSMRLIHDGQELTELLPALLDAQPGTLVKITPTHLAALGQELQSARKTCPELLFVVGGEALSPATVALWQALSSGSRIINEYGPTETVVGCITFDARTPNSLTDSVPIGRPIANTRIYILDAKGQPAPVGVAGELYIGGAGVARGYLHRPDLTAERFIADPFSGSTDARLYKTGDLGRWLPDGNIEYLGRNDFQIKVRGFRIEPGEIEARLLQCHGVQEALVIAREDNPGDTRLVAYLTAQPGAGIVPSVLRKELALHLAEYMIPSAFVALDTFPLTPNGKLDRKALPMPEQSAIASRGYEAPVGELEMALTEIWQNLLGLDRIGRHDHFFELGGHSILAVQCVTRVRQMLGLDLQVQKIFANPVLSDLAQELTNTSTIAVTAIPLADRSQPLPLSFSQQRLWFLIQLEPTASRAYNLPAALRLIGRFDKKAFITALDGLVARHESLRTRFISFNGQPCQKIDPATIGFNLSCLDLRALDDATRAQRVSELAAQESRAPFNLTEGPLIRGQLLQLDDDTHVMLLTMHHIISDGWSIGILASELAALYQAALDGSEANLPPLPVQYADYTVWQRQWLQGETLNDLRDFWRNQLQGAPALLEIPTDRPRPSVQRYEGNILPVSLDPEELAALRTLCRQQGTTLFMTLLAVWSVVLSRLSGQGDIVVGTPLANRKHSETEGLIGFFVNTLALRITPSQCQTVGDLFTQIRERAIAAYTYQDLPFEQVVETLQPARSLSYSPIFQVMLSLNNTPMQALTLPGLELSAIERPQRSTHFDLTLSLTETERSLEGGLIYSTDLFDHETIVRLRGYLRNVLMAMTDDVTQPVATLPMLPEAERRQVIVDFNATDADFPQDALIHQLVEDQAARTPEAIAVLFEDQHLTYDALNRRANQLAHHLLSLGVKPDDRVAICVERSLDMVIGLLGILKAGAAYVPLDPGYPAERLAYMLDDAAPVALLTQAGRHELQTGALPLILLDTADFSTLSDHNPDIAGLDAHHLAYVIYTSGSTGKPKGVMNSHRGLCNRLVWMQNTYRLTPDDRVLQKTPFSFDVSVWEFFWPLLYGARLVMARPDGHKDAAYLAQLIERTGITTLHFVPSMLQQFVQWADADCACDSLRRVICSGEALPAELQQRFFARFNAQLHNLYGPTEAAIDVTFWACQPDDHRSFVPIGRPIANTQLYILDALGQPVPLGVAGELHIGGVGVARGYLNRPDLTAERFIPDPFSNRPGARFYKTGDLARWLPDGSIEYLGRNDFQIKLRGFRIELGEIEARLMQCPGVQEAVVVAREDSPGDTRLVAYLCPQPGIELMPAELRQQLSTHLADYMIPSAFVMLDTFPLTPNGKLDRKALPAPDQTAVVSHGYEAPQGKVETKLAHIWQTLLGLERVGRHDNFFELGGHSLLAVQLLNHMREQGMEVSLSTLFSHPTLSDLAFVVGSATLATSDSPFDVNPVPLSPEGNLLPLFLIHESTGDPLVYSTFATLLPPTLPVYALQSLGLHALPSPPASIEELATGHLNAIRRIQPHGPYRLAGWSLGGSIAYEIGLQLINSGEEVAFLGMIDSYNFNRTDAQSGEPKSVYSHKDLSDEQENINIILFYLRNHMTTADEHELEDLRTLGGIELIIARCHERQWLPSGITKEDILLRINSQRAILLLSEHYRAPASILPVHLYRSEHTTDDDIWGEWQGIVGKDSVIHPIGGTHYTIMQPPLLNQVADSFSEFLLPNDYVPNIVIQNGTPGAPPLFCIPGAGANASSFIELALALPTQQPVCALQARGLTEINQPPYISVEGAARAYLQGIRQKQPHGPYHLLGHSFGGWVAFELALQLQAQGESVASLILVDTDAPDIQGCPPKSIDRVETIMKLIDIYNMILTQPLALTRSQFVDMAQEEQIKQLHRALVKAGIFSTHTTTSLLQGIVQVMQANLNTVYTPRTHYAGDIYLVSAKEGDTDERTTNDSEWRKHVTQLDPVLMPGNHMTMLSMPQVERLADWLWQTLNPRK</sequence>
<dbReference type="Gene3D" id="1.10.1200.10">
    <property type="entry name" value="ACP-like"/>
    <property type="match status" value="3"/>
</dbReference>
<dbReference type="InterPro" id="IPR006162">
    <property type="entry name" value="Ppantetheine_attach_site"/>
</dbReference>
<dbReference type="NCBIfam" id="NF003417">
    <property type="entry name" value="PRK04813.1"/>
    <property type="match status" value="3"/>
</dbReference>
<dbReference type="Pfam" id="PF13193">
    <property type="entry name" value="AMP-binding_C"/>
    <property type="match status" value="3"/>
</dbReference>
<dbReference type="InterPro" id="IPR009081">
    <property type="entry name" value="PP-bd_ACP"/>
</dbReference>
<dbReference type="CDD" id="cd05930">
    <property type="entry name" value="A_NRPS"/>
    <property type="match status" value="2"/>
</dbReference>
<evidence type="ECO:0000259" key="5">
    <source>
        <dbReference type="PROSITE" id="PS50075"/>
    </source>
</evidence>
<dbReference type="InterPro" id="IPR045851">
    <property type="entry name" value="AMP-bd_C_sf"/>
</dbReference>
<dbReference type="GO" id="GO:0005737">
    <property type="term" value="C:cytoplasm"/>
    <property type="evidence" value="ECO:0007669"/>
    <property type="project" value="TreeGrafter"/>
</dbReference>
<comment type="cofactor">
    <cofactor evidence="1">
        <name>pantetheine 4'-phosphate</name>
        <dbReference type="ChEBI" id="CHEBI:47942"/>
    </cofactor>
</comment>
<evidence type="ECO:0000313" key="6">
    <source>
        <dbReference type="EMBL" id="KGA35410.1"/>
    </source>
</evidence>